<reference evidence="1" key="1">
    <citation type="submission" date="2023-07" db="EMBL/GenBank/DDBJ databases">
        <title>Sorghum-associated microbial communities from plants grown in Nebraska, USA.</title>
        <authorList>
            <person name="Schachtman D."/>
        </authorList>
    </citation>
    <scope>NUCLEOTIDE SEQUENCE</scope>
    <source>
        <strain evidence="1">2697</strain>
    </source>
</reference>
<gene>
    <name evidence="1" type="ORF">J2X78_003167</name>
</gene>
<evidence type="ECO:0000313" key="1">
    <source>
        <dbReference type="EMBL" id="MDR6784593.1"/>
    </source>
</evidence>
<name>A0ACC6KZT5_9SPHI</name>
<keyword evidence="2" id="KW-1185">Reference proteome</keyword>
<comment type="caution">
    <text evidence="1">The sequence shown here is derived from an EMBL/GenBank/DDBJ whole genome shotgun (WGS) entry which is preliminary data.</text>
</comment>
<proteinExistence type="predicted"/>
<dbReference type="Proteomes" id="UP001246858">
    <property type="component" value="Unassembled WGS sequence"/>
</dbReference>
<accession>A0ACC6KZT5</accession>
<organism evidence="1 2">
    <name type="scientific">Pedobacter africanus</name>
    <dbReference type="NCBI Taxonomy" id="151894"/>
    <lineage>
        <taxon>Bacteria</taxon>
        <taxon>Pseudomonadati</taxon>
        <taxon>Bacteroidota</taxon>
        <taxon>Sphingobacteriia</taxon>
        <taxon>Sphingobacteriales</taxon>
        <taxon>Sphingobacteriaceae</taxon>
        <taxon>Pedobacter</taxon>
    </lineage>
</organism>
<dbReference type="EMBL" id="JAVDTF010000003">
    <property type="protein sequence ID" value="MDR6784593.1"/>
    <property type="molecule type" value="Genomic_DNA"/>
</dbReference>
<evidence type="ECO:0000313" key="2">
    <source>
        <dbReference type="Proteomes" id="UP001246858"/>
    </source>
</evidence>
<protein>
    <submittedName>
        <fullName evidence="1">Uncharacterized protein</fullName>
    </submittedName>
</protein>
<sequence length="213" mass="22997">MGKLTGGIDYDMIGLLGNHVGRRTKGENIIAMRPAKSSKPPTQAQLNQRLKFTLMATWLRRLAGVINVGFQEYDAEMSPRNAALSWNLKNAVTGVSPSFSIDYAKVIYSKGQLDLPQTPQVAVTAAAKLDYSWGPVSGDSNGLATDKVTFAVYNPDKNKFVTLRGGAVRSAQSFVLQLPPDWSGDDVKAYLSLVSADGKLVSDSFYAGSFTVL</sequence>